<reference evidence="3" key="1">
    <citation type="submission" date="2023-03" db="EMBL/GenBank/DDBJ databases">
        <title>Chromosome-scale reference genome and RAD-based genetic map of yellow starthistle (Centaurea solstitialis) reveal putative structural variation and QTLs associated with invader traits.</title>
        <authorList>
            <person name="Reatini B."/>
            <person name="Cang F.A."/>
            <person name="Jiang Q."/>
            <person name="Mckibben M.T.W."/>
            <person name="Barker M.S."/>
            <person name="Rieseberg L.H."/>
            <person name="Dlugosch K.M."/>
        </authorList>
    </citation>
    <scope>NUCLEOTIDE SEQUENCE</scope>
    <source>
        <strain evidence="3">CAN-66</strain>
        <tissue evidence="3">Leaf</tissue>
    </source>
</reference>
<dbReference type="InterPro" id="IPR036397">
    <property type="entry name" value="RNaseH_sf"/>
</dbReference>
<evidence type="ECO:0000313" key="3">
    <source>
        <dbReference type="EMBL" id="KAJ9544695.1"/>
    </source>
</evidence>
<dbReference type="Proteomes" id="UP001172457">
    <property type="component" value="Chromosome 6"/>
</dbReference>
<feature type="domain" description="Integrase catalytic" evidence="2">
    <location>
        <begin position="24"/>
        <end position="119"/>
    </location>
</feature>
<dbReference type="InterPro" id="IPR052160">
    <property type="entry name" value="Gypsy_RT_Integrase-like"/>
</dbReference>
<dbReference type="EMBL" id="JARYMX010000006">
    <property type="protein sequence ID" value="KAJ9544695.1"/>
    <property type="molecule type" value="Genomic_DNA"/>
</dbReference>
<feature type="region of interest" description="Disordered" evidence="1">
    <location>
        <begin position="321"/>
        <end position="350"/>
    </location>
</feature>
<proteinExistence type="predicted"/>
<evidence type="ECO:0000313" key="4">
    <source>
        <dbReference type="Proteomes" id="UP001172457"/>
    </source>
</evidence>
<dbReference type="InterPro" id="IPR012337">
    <property type="entry name" value="RNaseH-like_sf"/>
</dbReference>
<protein>
    <recommendedName>
        <fullName evidence="2">Integrase catalytic domain-containing protein</fullName>
    </recommendedName>
</protein>
<name>A0AA38SL17_9ASTR</name>
<dbReference type="PANTHER" id="PTHR47266">
    <property type="entry name" value="ENDONUCLEASE-RELATED"/>
    <property type="match status" value="1"/>
</dbReference>
<dbReference type="SUPFAM" id="SSF53098">
    <property type="entry name" value="Ribonuclease H-like"/>
    <property type="match status" value="1"/>
</dbReference>
<dbReference type="GO" id="GO:0015074">
    <property type="term" value="P:DNA integration"/>
    <property type="evidence" value="ECO:0007669"/>
    <property type="project" value="InterPro"/>
</dbReference>
<sequence length="458" mass="51904">MFKHAREIITRCDRCQRVGNLTKRDEMPMKIFMEVELFDVWGIDFMGPFSNSHRNEYILVAVDYVSMWVEAIASPTNDSKVLINFLKKNIFARFGVPRALISDGGSHFCNRYLEALLKSTPSSIGLQLRTIHRLTILEKTVNTSRKEWSLKSDDALWAYRTAFKTPLGTSPYRLVFGKSCHLPVELEHRAFWAIKKLNVDMKAAGERRFLQLNELEEIRQEAFENAAIYKERTKNFHDKRLHQKVITSGMQVLLFNTRKLKSKWSGPFIVKEVSSHGAIELQGKDGETFKVNGQRVKPYLGNEAMETHASGREVVRAGETAQTAGQTAGREPPFTRRYASGTAPGRVNPRVAEPRVTHGSFKKGVFTLSRRSAQKPYPSLFHFDHRSPPLLLTISGEIPTSIHFTHVRFLDSPTSFHSKVPCQGQELPQLLDGAGLIISPRSKGGVPEATESRFRHTP</sequence>
<dbReference type="Gene3D" id="3.30.420.10">
    <property type="entry name" value="Ribonuclease H-like superfamily/Ribonuclease H"/>
    <property type="match status" value="1"/>
</dbReference>
<dbReference type="InterPro" id="IPR001584">
    <property type="entry name" value="Integrase_cat-core"/>
</dbReference>
<dbReference type="Pfam" id="PF00665">
    <property type="entry name" value="rve"/>
    <property type="match status" value="1"/>
</dbReference>
<organism evidence="3 4">
    <name type="scientific">Centaurea solstitialis</name>
    <name type="common">yellow star-thistle</name>
    <dbReference type="NCBI Taxonomy" id="347529"/>
    <lineage>
        <taxon>Eukaryota</taxon>
        <taxon>Viridiplantae</taxon>
        <taxon>Streptophyta</taxon>
        <taxon>Embryophyta</taxon>
        <taxon>Tracheophyta</taxon>
        <taxon>Spermatophyta</taxon>
        <taxon>Magnoliopsida</taxon>
        <taxon>eudicotyledons</taxon>
        <taxon>Gunneridae</taxon>
        <taxon>Pentapetalae</taxon>
        <taxon>asterids</taxon>
        <taxon>campanulids</taxon>
        <taxon>Asterales</taxon>
        <taxon>Asteraceae</taxon>
        <taxon>Carduoideae</taxon>
        <taxon>Cardueae</taxon>
        <taxon>Centaureinae</taxon>
        <taxon>Centaurea</taxon>
    </lineage>
</organism>
<gene>
    <name evidence="3" type="ORF">OSB04_024402</name>
</gene>
<dbReference type="GO" id="GO:0003676">
    <property type="term" value="F:nucleic acid binding"/>
    <property type="evidence" value="ECO:0007669"/>
    <property type="project" value="InterPro"/>
</dbReference>
<evidence type="ECO:0000256" key="1">
    <source>
        <dbReference type="SAM" id="MobiDB-lite"/>
    </source>
</evidence>
<comment type="caution">
    <text evidence="3">The sequence shown here is derived from an EMBL/GenBank/DDBJ whole genome shotgun (WGS) entry which is preliminary data.</text>
</comment>
<feature type="compositionally biased region" description="Low complexity" evidence="1">
    <location>
        <begin position="321"/>
        <end position="331"/>
    </location>
</feature>
<dbReference type="PROSITE" id="PS50994">
    <property type="entry name" value="INTEGRASE"/>
    <property type="match status" value="1"/>
</dbReference>
<accession>A0AA38SL17</accession>
<feature type="region of interest" description="Disordered" evidence="1">
    <location>
        <begin position="438"/>
        <end position="458"/>
    </location>
</feature>
<evidence type="ECO:0000259" key="2">
    <source>
        <dbReference type="PROSITE" id="PS50994"/>
    </source>
</evidence>
<keyword evidence="4" id="KW-1185">Reference proteome</keyword>
<dbReference type="AlphaFoldDB" id="A0AA38SL17"/>